<dbReference type="RefSeq" id="WP_250141551.1">
    <property type="nucleotide sequence ID" value="NZ_JALIQP010000004.1"/>
</dbReference>
<dbReference type="Proteomes" id="UP001595898">
    <property type="component" value="Unassembled WGS sequence"/>
</dbReference>
<name>A0ABD5PNZ4_9EURY</name>
<keyword evidence="3" id="KW-1185">Reference proteome</keyword>
<protein>
    <recommendedName>
        <fullName evidence="4">CopG family transcriptional regulator</fullName>
    </recommendedName>
</protein>
<accession>A0ABD5PNZ4</accession>
<evidence type="ECO:0000256" key="1">
    <source>
        <dbReference type="SAM" id="MobiDB-lite"/>
    </source>
</evidence>
<organism evidence="2 3">
    <name type="scientific">Halosolutus amylolyticus</name>
    <dbReference type="NCBI Taxonomy" id="2932267"/>
    <lineage>
        <taxon>Archaea</taxon>
        <taxon>Methanobacteriati</taxon>
        <taxon>Methanobacteriota</taxon>
        <taxon>Stenosarchaea group</taxon>
        <taxon>Halobacteria</taxon>
        <taxon>Halobacteriales</taxon>
        <taxon>Natrialbaceae</taxon>
        <taxon>Halosolutus</taxon>
    </lineage>
</organism>
<comment type="caution">
    <text evidence="2">The sequence shown here is derived from an EMBL/GenBank/DDBJ whole genome shotgun (WGS) entry which is preliminary data.</text>
</comment>
<evidence type="ECO:0000313" key="3">
    <source>
        <dbReference type="Proteomes" id="UP001595898"/>
    </source>
</evidence>
<dbReference type="EMBL" id="JBHSFA010000005">
    <property type="protein sequence ID" value="MFC4542148.1"/>
    <property type="molecule type" value="Genomic_DNA"/>
</dbReference>
<evidence type="ECO:0000313" key="2">
    <source>
        <dbReference type="EMBL" id="MFC4542148.1"/>
    </source>
</evidence>
<feature type="region of interest" description="Disordered" evidence="1">
    <location>
        <begin position="1"/>
        <end position="34"/>
    </location>
</feature>
<dbReference type="AlphaFoldDB" id="A0ABD5PNZ4"/>
<feature type="compositionally biased region" description="Acidic residues" evidence="1">
    <location>
        <begin position="257"/>
        <end position="276"/>
    </location>
</feature>
<evidence type="ECO:0008006" key="4">
    <source>
        <dbReference type="Google" id="ProtNLM"/>
    </source>
</evidence>
<dbReference type="Gene3D" id="1.10.287.1490">
    <property type="match status" value="1"/>
</dbReference>
<reference evidence="2 3" key="1">
    <citation type="journal article" date="2019" name="Int. J. Syst. Evol. Microbiol.">
        <title>The Global Catalogue of Microorganisms (GCM) 10K type strain sequencing project: providing services to taxonomists for standard genome sequencing and annotation.</title>
        <authorList>
            <consortium name="The Broad Institute Genomics Platform"/>
            <consortium name="The Broad Institute Genome Sequencing Center for Infectious Disease"/>
            <person name="Wu L."/>
            <person name="Ma J."/>
        </authorList>
    </citation>
    <scope>NUCLEOTIDE SEQUENCE [LARGE SCALE GENOMIC DNA]</scope>
    <source>
        <strain evidence="2 3">WLHS5</strain>
    </source>
</reference>
<proteinExistence type="predicted"/>
<feature type="region of interest" description="Disordered" evidence="1">
    <location>
        <begin position="233"/>
        <end position="290"/>
    </location>
</feature>
<gene>
    <name evidence="2" type="ORF">ACFO5R_09430</name>
</gene>
<sequence length="290" mass="31510">MASEDHDDGGVSFALPDEVDDWVADTADRRDETRDDVCRRLVTAAHAIATDDEVDPVDRDDVDDLQGQLDAQREEFVELLEDVRSRVVQVKRETDAKAPAAHDHDEYATAEAVADLEADLGTLEETVTGGFDNFEDVLEHLLDRTDDLEDRSTVLATAVVDLRDRRDALAERERRRAETERLKLAANRLGIRTATCEECGSAVDLALLTRPECPHCGRTIAEVAAKSSIFGSHTLETGEPPALESHAQTAVGSTSDEVFEAVEADADDGGTGDESDAPTPNRTGDGEANR</sequence>